<accession>A0ABS7HNV0</accession>
<evidence type="ECO:0000313" key="3">
    <source>
        <dbReference type="Proteomes" id="UP001196843"/>
    </source>
</evidence>
<keyword evidence="1" id="KW-0472">Membrane</keyword>
<dbReference type="Proteomes" id="UP001196843">
    <property type="component" value="Unassembled WGS sequence"/>
</dbReference>
<keyword evidence="1" id="KW-1133">Transmembrane helix</keyword>
<name>A0ABS7HNV0_9MICO</name>
<evidence type="ECO:0000256" key="1">
    <source>
        <dbReference type="SAM" id="Phobius"/>
    </source>
</evidence>
<keyword evidence="3" id="KW-1185">Reference proteome</keyword>
<organism evidence="2 3">
    <name type="scientific">Microbacterium jejuense</name>
    <dbReference type="NCBI Taxonomy" id="1263637"/>
    <lineage>
        <taxon>Bacteria</taxon>
        <taxon>Bacillati</taxon>
        <taxon>Actinomycetota</taxon>
        <taxon>Actinomycetes</taxon>
        <taxon>Micrococcales</taxon>
        <taxon>Microbacteriaceae</taxon>
        <taxon>Microbacterium</taxon>
    </lineage>
</organism>
<evidence type="ECO:0008006" key="4">
    <source>
        <dbReference type="Google" id="ProtNLM"/>
    </source>
</evidence>
<evidence type="ECO:0000313" key="2">
    <source>
        <dbReference type="EMBL" id="MBW9093714.1"/>
    </source>
</evidence>
<dbReference type="EMBL" id="JAEUAW010000005">
    <property type="protein sequence ID" value="MBW9093714.1"/>
    <property type="molecule type" value="Genomic_DNA"/>
</dbReference>
<gene>
    <name evidence="2" type="ORF">JNB62_08475</name>
</gene>
<keyword evidence="1" id="KW-0812">Transmembrane</keyword>
<dbReference type="RefSeq" id="WP_220300431.1">
    <property type="nucleotide sequence ID" value="NZ_JAEUAW010000005.1"/>
</dbReference>
<feature type="transmembrane region" description="Helical" evidence="1">
    <location>
        <begin position="35"/>
        <end position="55"/>
    </location>
</feature>
<comment type="caution">
    <text evidence="2">The sequence shown here is derived from an EMBL/GenBank/DDBJ whole genome shotgun (WGS) entry which is preliminary data.</text>
</comment>
<sequence>MTSRHARALRGTAAAAVATLVAATAHTLAGGGPPAPLLVAAVAILVAPFGVALAGRRLSAWRVGATVLASQAVFHAAFALTAGADPSAAHGHHVTVLAGGTTPVALPDAPMLVAHVLAAVATVAALYSGERMLQALGRGIRSLLARVRVVAPPPSVPALVAAQRERTARPARIVLSGVTRRGPPAFVTATH</sequence>
<reference evidence="2 3" key="1">
    <citation type="journal article" date="2021" name="MBio">
        <title>Poor Competitiveness of Bradyrhizobium in Pigeon Pea Root Colonization in Indian Soils.</title>
        <authorList>
            <person name="Chalasani D."/>
            <person name="Basu A."/>
            <person name="Pullabhotla S.V.S.R.N."/>
            <person name="Jorrin B."/>
            <person name="Neal A.L."/>
            <person name="Poole P.S."/>
            <person name="Podile A.R."/>
            <person name="Tkacz A."/>
        </authorList>
    </citation>
    <scope>NUCLEOTIDE SEQUENCE [LARGE SCALE GENOMIC DNA]</scope>
    <source>
        <strain evidence="2 3">HU14</strain>
    </source>
</reference>
<proteinExistence type="predicted"/>
<protein>
    <recommendedName>
        <fullName evidence="4">MFS transporter</fullName>
    </recommendedName>
</protein>
<feature type="transmembrane region" description="Helical" evidence="1">
    <location>
        <begin position="67"/>
        <end position="89"/>
    </location>
</feature>
<feature type="transmembrane region" description="Helical" evidence="1">
    <location>
        <begin position="109"/>
        <end position="128"/>
    </location>
</feature>